<keyword evidence="1" id="KW-0812">Transmembrane</keyword>
<proteinExistence type="predicted"/>
<feature type="transmembrane region" description="Helical" evidence="1">
    <location>
        <begin position="12"/>
        <end position="37"/>
    </location>
</feature>
<reference evidence="2" key="2">
    <citation type="journal article" date="2015" name="Data Brief">
        <title>Shoot transcriptome of the giant reed, Arundo donax.</title>
        <authorList>
            <person name="Barrero R.A."/>
            <person name="Guerrero F.D."/>
            <person name="Moolhuijzen P."/>
            <person name="Goolsby J.A."/>
            <person name="Tidwell J."/>
            <person name="Bellgard S.E."/>
            <person name="Bellgard M.I."/>
        </authorList>
    </citation>
    <scope>NUCLEOTIDE SEQUENCE</scope>
    <source>
        <tissue evidence="2">Shoot tissue taken approximately 20 cm above the soil surface</tissue>
    </source>
</reference>
<keyword evidence="1" id="KW-0472">Membrane</keyword>
<evidence type="ECO:0000256" key="1">
    <source>
        <dbReference type="SAM" id="Phobius"/>
    </source>
</evidence>
<accession>A0A0A9B3R9</accession>
<dbReference type="EMBL" id="GBRH01243923">
    <property type="protein sequence ID" value="JAD53972.1"/>
    <property type="molecule type" value="Transcribed_RNA"/>
</dbReference>
<evidence type="ECO:0000313" key="2">
    <source>
        <dbReference type="EMBL" id="JAD53972.1"/>
    </source>
</evidence>
<reference evidence="2" key="1">
    <citation type="submission" date="2014-09" db="EMBL/GenBank/DDBJ databases">
        <authorList>
            <person name="Magalhaes I.L.F."/>
            <person name="Oliveira U."/>
            <person name="Santos F.R."/>
            <person name="Vidigal T.H.D.A."/>
            <person name="Brescovit A.D."/>
            <person name="Santos A.J."/>
        </authorList>
    </citation>
    <scope>NUCLEOTIDE SEQUENCE</scope>
    <source>
        <tissue evidence="2">Shoot tissue taken approximately 20 cm above the soil surface</tissue>
    </source>
</reference>
<sequence>MFDSYKLLLNQYVLFVLHLELASHLVILFVFAIFITFSQFSSIKLTS</sequence>
<dbReference type="AlphaFoldDB" id="A0A0A9B3R9"/>
<organism evidence="2">
    <name type="scientific">Arundo donax</name>
    <name type="common">Giant reed</name>
    <name type="synonym">Donax arundinaceus</name>
    <dbReference type="NCBI Taxonomy" id="35708"/>
    <lineage>
        <taxon>Eukaryota</taxon>
        <taxon>Viridiplantae</taxon>
        <taxon>Streptophyta</taxon>
        <taxon>Embryophyta</taxon>
        <taxon>Tracheophyta</taxon>
        <taxon>Spermatophyta</taxon>
        <taxon>Magnoliopsida</taxon>
        <taxon>Liliopsida</taxon>
        <taxon>Poales</taxon>
        <taxon>Poaceae</taxon>
        <taxon>PACMAD clade</taxon>
        <taxon>Arundinoideae</taxon>
        <taxon>Arundineae</taxon>
        <taxon>Arundo</taxon>
    </lineage>
</organism>
<name>A0A0A9B3R9_ARUDO</name>
<keyword evidence="1" id="KW-1133">Transmembrane helix</keyword>
<protein>
    <submittedName>
        <fullName evidence="2">Uncharacterized protein</fullName>
    </submittedName>
</protein>